<organism evidence="3 4">
    <name type="scientific">Leptosia nina</name>
    <dbReference type="NCBI Taxonomy" id="320188"/>
    <lineage>
        <taxon>Eukaryota</taxon>
        <taxon>Metazoa</taxon>
        <taxon>Ecdysozoa</taxon>
        <taxon>Arthropoda</taxon>
        <taxon>Hexapoda</taxon>
        <taxon>Insecta</taxon>
        <taxon>Pterygota</taxon>
        <taxon>Neoptera</taxon>
        <taxon>Endopterygota</taxon>
        <taxon>Lepidoptera</taxon>
        <taxon>Glossata</taxon>
        <taxon>Ditrysia</taxon>
        <taxon>Papilionoidea</taxon>
        <taxon>Pieridae</taxon>
        <taxon>Pierinae</taxon>
        <taxon>Leptosia</taxon>
    </lineage>
</organism>
<evidence type="ECO:0000256" key="1">
    <source>
        <dbReference type="SAM" id="MobiDB-lite"/>
    </source>
</evidence>
<evidence type="ECO:0000313" key="3">
    <source>
        <dbReference type="EMBL" id="CAK1546848.1"/>
    </source>
</evidence>
<feature type="region of interest" description="Disordered" evidence="1">
    <location>
        <begin position="1181"/>
        <end position="1216"/>
    </location>
</feature>
<keyword evidence="4" id="KW-1185">Reference proteome</keyword>
<feature type="region of interest" description="Disordered" evidence="1">
    <location>
        <begin position="1299"/>
        <end position="1363"/>
    </location>
</feature>
<gene>
    <name evidence="3" type="ORF">LNINA_LOCUS6362</name>
</gene>
<accession>A0AAV1JBZ2</accession>
<proteinExistence type="predicted"/>
<feature type="region of interest" description="Disordered" evidence="1">
    <location>
        <begin position="27"/>
        <end position="53"/>
    </location>
</feature>
<evidence type="ECO:0000313" key="4">
    <source>
        <dbReference type="Proteomes" id="UP001497472"/>
    </source>
</evidence>
<feature type="compositionally biased region" description="Basic and acidic residues" evidence="1">
    <location>
        <begin position="1322"/>
        <end position="1337"/>
    </location>
</feature>
<sequence length="1468" mass="160620">MRGGAIGSLYFLAFLLFHFTFGQNASDTSQSPLFDTNREEIDDKTGDDEVTTSSAEIKLPQLEDKESDIDYVTQDVLEARRGNTVEAETEQGELSSIEPTPAHEEQVSSDKQLKSGGDDESEGEESRFSSAHASASSSNGFSQANTFSDGSFGVMPPYGFLSPDLLPSSTQAFGNAQATASSGNPFFESFSYSAPSSPYLGLGTYSSADAIAQTQGDYNRWNPFMPSGYFPDVSYTSAAAQADAGGWNSHDSSFFNPDSSYTTAVAQADLRSGWDPYGPGIYPSNGLSAAEAQATSVGFYSPGQDEIVCRRPGDLYSILTLDSQCLICTCSEVLGQLLPVCVGCDSCFATPIPVPEPEPLPVPIPLPPLPPPEPQHSCSPLPDDTPFQNPLNPCQICICQHVFNAIGQPDIQINCEENPDCDILINQTRKSMNFISSDKTLSVTGTPFDISPIPPIPVPPQPVPMPLCEKFPPDIFFPHPTESCTICQCIVEVLPFGIPEQRILCMPNPDCEEPWSIPEPWPIPEPLEPWPIVEPMPPSPEPWPIPEFVPPVPEPLPTPEFIPPEPELLPIPEFIPAEPEPWPIPEFVPIIPEPLPLPEIIPQEPEQWPVPEFIPAEPEPWPIPGYLPSEPEPWLIPEPLPPVPEPWPTPDLLPPAPEPWPIPEFIPSELEPLPISQDSPLVPWPSPEFVPSQPEPWPVPEYIPLQPEPWPSPELPPTPEIWPLPEPIPVAPEPWPIIETPELWPVPLPESDLLPQPIIPEPHESCRPYPPNIPFQHPWDECRICVCSEFHARGITNIEVNCNTKPSCCVELPFPEPNPQPLPLPSPILQPHQSCQYQEMGSEFIALEDVCKVCTCQLYGNFVAPVCRRSSRPEYLSYLASGSFSSADAIASAQANSYGLTESLAQAQAQAASDSLYNPASAEAIALTQALSSVGSSSAFAESFSNTGNEYPFGVVFPGSIEATASAQSNALINIPPDTNAYPFYETNSYGAAGSQVTGDLAYSQALASATQSPLGVLGSQSYATADSFGNGQMYTGLYEGYPFYGGMPGIGQIQPSPGAPQLYPGLFQYPYGQMPELLPPGIGGWDRSILGQTGGSGVQSLREISAMSGRPLIRSGPGLCKYSGDKYHHNCQACFCFQDASVTICQLTLTPLGLEHPDVIDVAGFGDAEHRGDRWYEYVEDSSGQSGSDLKTSASGVKSSSISSGSGSVSSSLSSEASSIETKEVRLATKTYRQCTPCPHDMMKKYVNFGIKWICASYQRARRSFKSECMMRYRNCQDGTMDLSSALIENATVMDINNNINGDTRRRKNKLKEISTSSSEGDIKSGKSSKDERFESLDISASSTSSSEKRHHPKSSKERRGWRKWHRKCTPCPDDMVKKWKDPTIEWICGGYQRARRSFKSLCMMHYRNCQDGTMFVKIHDNRCPNSTSLDQPYGVHFFYDYDVKSRSSKTSDSTIESDSSSDIYDL</sequence>
<feature type="compositionally biased region" description="Low complexity" evidence="1">
    <location>
        <begin position="128"/>
        <end position="142"/>
    </location>
</feature>
<dbReference type="EMBL" id="CAVLEF010000008">
    <property type="protein sequence ID" value="CAK1546848.1"/>
    <property type="molecule type" value="Genomic_DNA"/>
</dbReference>
<protein>
    <submittedName>
        <fullName evidence="3">Uncharacterized protein</fullName>
    </submittedName>
</protein>
<dbReference type="Proteomes" id="UP001497472">
    <property type="component" value="Unassembled WGS sequence"/>
</dbReference>
<feature type="compositionally biased region" description="Low complexity" evidence="1">
    <location>
        <begin position="1191"/>
        <end position="1216"/>
    </location>
</feature>
<name>A0AAV1JBZ2_9NEOP</name>
<comment type="caution">
    <text evidence="3">The sequence shown here is derived from an EMBL/GenBank/DDBJ whole genome shotgun (WGS) entry which is preliminary data.</text>
</comment>
<feature type="compositionally biased region" description="Basic and acidic residues" evidence="1">
    <location>
        <begin position="101"/>
        <end position="117"/>
    </location>
</feature>
<feature type="signal peptide" evidence="2">
    <location>
        <begin position="1"/>
        <end position="22"/>
    </location>
</feature>
<feature type="region of interest" description="Disordered" evidence="1">
    <location>
        <begin position="80"/>
        <end position="142"/>
    </location>
</feature>
<reference evidence="3 4" key="1">
    <citation type="submission" date="2023-11" db="EMBL/GenBank/DDBJ databases">
        <authorList>
            <person name="Okamura Y."/>
        </authorList>
    </citation>
    <scope>NUCLEOTIDE SEQUENCE [LARGE SCALE GENOMIC DNA]</scope>
</reference>
<feature type="chain" id="PRO_5043707295" evidence="2">
    <location>
        <begin position="23"/>
        <end position="1468"/>
    </location>
</feature>
<keyword evidence="2" id="KW-0732">Signal</keyword>
<evidence type="ECO:0000256" key="2">
    <source>
        <dbReference type="SAM" id="SignalP"/>
    </source>
</evidence>
<feature type="compositionally biased region" description="Low complexity" evidence="1">
    <location>
        <begin position="1338"/>
        <end position="1347"/>
    </location>
</feature>